<keyword evidence="5" id="KW-1185">Reference proteome</keyword>
<dbReference type="SUPFAM" id="SSF53383">
    <property type="entry name" value="PLP-dependent transferases"/>
    <property type="match status" value="1"/>
</dbReference>
<dbReference type="InterPro" id="IPR015424">
    <property type="entry name" value="PyrdxlP-dep_Trfase"/>
</dbReference>
<evidence type="ECO:0000256" key="1">
    <source>
        <dbReference type="ARBA" id="ARBA00022898"/>
    </source>
</evidence>
<dbReference type="InterPro" id="IPR015422">
    <property type="entry name" value="PyrdxlP-dep_Trfase_small"/>
</dbReference>
<sequence length="317" mass="35111">MAIAHSLRQTITSSLNKSLEREYSFLTSSGSSALITALHSSNIPVGSEVIMPAICCPAVLFAIQMAGFTPVLADVSMVNFSSNLEQIKRQITNNTAAVVAVHGYGIACDIEAIEQYCQAHEIFLIEDACLALGASVNGQPLGRFGDISIISFGYDKTIAEQYGGAIFTNNPKFAKRIGETLNANQFFQYLDDANKLSSLNAALAKLSEFNKERSQKVRFCHQTLTDNNVVKPKIELGQPLWRYPLLFKGDREKLIEQAAHQDIIITCHYKSLELLKTGWTLPNARQVSEQVINLFVRPEMPMAQLEKTISFINEFEA</sequence>
<gene>
    <name evidence="4" type="primary">porR</name>
    <name evidence="4" type="ORF">tloyanaT_09080</name>
</gene>
<evidence type="ECO:0000313" key="4">
    <source>
        <dbReference type="EMBL" id="GLX84656.1"/>
    </source>
</evidence>
<dbReference type="RefSeq" id="WP_284296250.1">
    <property type="nucleotide sequence ID" value="NZ_BSSV01000001.1"/>
</dbReference>
<dbReference type="PANTHER" id="PTHR30244:SF34">
    <property type="entry name" value="DTDP-4-AMINO-4,6-DIDEOXYGALACTOSE TRANSAMINASE"/>
    <property type="match status" value="1"/>
</dbReference>
<dbReference type="EMBL" id="BSSV01000001">
    <property type="protein sequence ID" value="GLX84656.1"/>
    <property type="molecule type" value="Genomic_DNA"/>
</dbReference>
<evidence type="ECO:0000313" key="5">
    <source>
        <dbReference type="Proteomes" id="UP001157134"/>
    </source>
</evidence>
<comment type="similarity">
    <text evidence="2 3">Belongs to the DegT/DnrJ/EryC1 family.</text>
</comment>
<proteinExistence type="inferred from homology"/>
<evidence type="ECO:0000256" key="3">
    <source>
        <dbReference type="RuleBase" id="RU004508"/>
    </source>
</evidence>
<dbReference type="InterPro" id="IPR000653">
    <property type="entry name" value="DegT/StrS_aminotransferase"/>
</dbReference>
<protein>
    <submittedName>
        <fullName evidence="4">Cell surface polysaccharide biosynthesis protein</fullName>
    </submittedName>
</protein>
<dbReference type="Gene3D" id="3.90.1150.10">
    <property type="entry name" value="Aspartate Aminotransferase, domain 1"/>
    <property type="match status" value="1"/>
</dbReference>
<dbReference type="InterPro" id="IPR015421">
    <property type="entry name" value="PyrdxlP-dep_Trfase_major"/>
</dbReference>
<reference evidence="4 5" key="1">
    <citation type="submission" date="2023-03" db="EMBL/GenBank/DDBJ databases">
        <title>Thalassotalea loyana LMG 22536T draft genome sequence.</title>
        <authorList>
            <person name="Sawabe T."/>
        </authorList>
    </citation>
    <scope>NUCLEOTIDE SEQUENCE [LARGE SCALE GENOMIC DNA]</scope>
    <source>
        <strain evidence="4 5">LMG 22536</strain>
    </source>
</reference>
<keyword evidence="1 3" id="KW-0663">Pyridoxal phosphate</keyword>
<organism evidence="4 5">
    <name type="scientific">Thalassotalea loyana</name>
    <dbReference type="NCBI Taxonomy" id="280483"/>
    <lineage>
        <taxon>Bacteria</taxon>
        <taxon>Pseudomonadati</taxon>
        <taxon>Pseudomonadota</taxon>
        <taxon>Gammaproteobacteria</taxon>
        <taxon>Alteromonadales</taxon>
        <taxon>Colwelliaceae</taxon>
        <taxon>Thalassotalea</taxon>
    </lineage>
</organism>
<dbReference type="Proteomes" id="UP001157134">
    <property type="component" value="Unassembled WGS sequence"/>
</dbReference>
<dbReference type="Gene3D" id="3.40.640.10">
    <property type="entry name" value="Type I PLP-dependent aspartate aminotransferase-like (Major domain)"/>
    <property type="match status" value="1"/>
</dbReference>
<name>A0ABQ6H953_9GAMM</name>
<evidence type="ECO:0000256" key="2">
    <source>
        <dbReference type="ARBA" id="ARBA00037999"/>
    </source>
</evidence>
<dbReference type="PANTHER" id="PTHR30244">
    <property type="entry name" value="TRANSAMINASE"/>
    <property type="match status" value="1"/>
</dbReference>
<comment type="caution">
    <text evidence="4">The sequence shown here is derived from an EMBL/GenBank/DDBJ whole genome shotgun (WGS) entry which is preliminary data.</text>
</comment>
<dbReference type="PIRSF" id="PIRSF000390">
    <property type="entry name" value="PLP_StrS"/>
    <property type="match status" value="1"/>
</dbReference>
<accession>A0ABQ6H953</accession>
<dbReference type="Pfam" id="PF01041">
    <property type="entry name" value="DegT_DnrJ_EryC1"/>
    <property type="match status" value="1"/>
</dbReference>